<evidence type="ECO:0000313" key="2">
    <source>
        <dbReference type="Proteomes" id="UP000031829"/>
    </source>
</evidence>
<dbReference type="AlphaFoldDB" id="A0A0B6AHQ9"/>
<evidence type="ECO:0000313" key="1">
    <source>
        <dbReference type="EMBL" id="AJI20577.1"/>
    </source>
</evidence>
<dbReference type="GeneID" id="93643317"/>
<dbReference type="RefSeq" id="WP_013083651.1">
    <property type="nucleotide sequence ID" value="NZ_CP009920.1"/>
</dbReference>
<dbReference type="Proteomes" id="UP000031829">
    <property type="component" value="Chromosome"/>
</dbReference>
<dbReference type="EMBL" id="CP009920">
    <property type="protein sequence ID" value="AJI20577.1"/>
    <property type="molecule type" value="Genomic_DNA"/>
</dbReference>
<proteinExistence type="predicted"/>
<gene>
    <name evidence="1" type="ORF">BG04_5369</name>
</gene>
<accession>A0A0B6AHQ9</accession>
<dbReference type="PATRIC" id="fig|592022.4.peg.2840"/>
<dbReference type="HOGENOM" id="CLU_2328011_0_0_9"/>
<organism evidence="1 2">
    <name type="scientific">Priestia megaterium (strain ATCC 14581 / DSM 32 / CCUG 1817 / JCM 2506 / NBRC 15308 / NCIMB 9376 / NCTC 10342 / NRRL B-14308 / VKM B-512 / Ford 19)</name>
    <name type="common">Bacillus megaterium</name>
    <dbReference type="NCBI Taxonomy" id="1348623"/>
    <lineage>
        <taxon>Bacteria</taxon>
        <taxon>Bacillati</taxon>
        <taxon>Bacillota</taxon>
        <taxon>Bacilli</taxon>
        <taxon>Bacillales</taxon>
        <taxon>Bacillaceae</taxon>
        <taxon>Priestia</taxon>
    </lineage>
</organism>
<sequence length="98" mass="11072">MPKTLFGKLTLFWIGLFLLITGLFFYYKYTNQAFTAADLFFRASPPLAAIGFLLSAAGLYEERGKNKLIPLVVLSISFVMLCQAGYHFIHMHTPPPRP</sequence>
<protein>
    <submittedName>
        <fullName evidence="1">Putative membrane protein</fullName>
    </submittedName>
</protein>
<name>A0A0B6AHQ9_PRIM2</name>
<dbReference type="KEGG" id="bmeg:BG04_5369"/>
<reference evidence="1 2" key="1">
    <citation type="journal article" date="2015" name="Genome Announc.">
        <title>Complete genome sequences for 35 biothreat assay-relevant bacillus species.</title>
        <authorList>
            <person name="Johnson S.L."/>
            <person name="Daligault H.E."/>
            <person name="Davenport K.W."/>
            <person name="Jaissle J."/>
            <person name="Frey K.G."/>
            <person name="Ladner J.T."/>
            <person name="Broomall S.M."/>
            <person name="Bishop-Lilly K.A."/>
            <person name="Bruce D.C."/>
            <person name="Gibbons H.S."/>
            <person name="Coyne S.R."/>
            <person name="Lo C.C."/>
            <person name="Meincke L."/>
            <person name="Munk A.C."/>
            <person name="Koroleva G.I."/>
            <person name="Rosenzweig C.N."/>
            <person name="Palacios G.F."/>
            <person name="Redden C.L."/>
            <person name="Minogue T.D."/>
            <person name="Chain P.S."/>
        </authorList>
    </citation>
    <scope>NUCLEOTIDE SEQUENCE [LARGE SCALE GENOMIC DNA]</scope>
    <source>
        <strain evidence="2">ATCC 14581 / DSM 32 / JCM 2506 / NBRC 15308 / NCIMB 9376 / NCTC 10342 / NRRL B-14308 / VKM B-512</strain>
    </source>
</reference>